<evidence type="ECO:0000313" key="7">
    <source>
        <dbReference type="Proteomes" id="UP000828390"/>
    </source>
</evidence>
<dbReference type="AlphaFoldDB" id="A0A9D4C6J5"/>
<reference evidence="6" key="1">
    <citation type="journal article" date="2019" name="bioRxiv">
        <title>The Genome of the Zebra Mussel, Dreissena polymorpha: A Resource for Invasive Species Research.</title>
        <authorList>
            <person name="McCartney M.A."/>
            <person name="Auch B."/>
            <person name="Kono T."/>
            <person name="Mallez S."/>
            <person name="Zhang Y."/>
            <person name="Obille A."/>
            <person name="Becker A."/>
            <person name="Abrahante J.E."/>
            <person name="Garbe J."/>
            <person name="Badalamenti J.P."/>
            <person name="Herman A."/>
            <person name="Mangelson H."/>
            <person name="Liachko I."/>
            <person name="Sullivan S."/>
            <person name="Sone E.D."/>
            <person name="Koren S."/>
            <person name="Silverstein K.A.T."/>
            <person name="Beckman K.B."/>
            <person name="Gohl D.M."/>
        </authorList>
    </citation>
    <scope>NUCLEOTIDE SEQUENCE</scope>
    <source>
        <strain evidence="6">Duluth1</strain>
        <tissue evidence="6">Whole animal</tissue>
    </source>
</reference>
<name>A0A9D4C6J5_DREPO</name>
<keyword evidence="3 4" id="KW-0418">Kinase</keyword>
<accession>A0A9D4C6J5</accession>
<comment type="caution">
    <text evidence="6">The sequence shown here is derived from an EMBL/GenBank/DDBJ whole genome shotgun (WGS) entry which is preliminary data.</text>
</comment>
<dbReference type="Proteomes" id="UP000828390">
    <property type="component" value="Unassembled WGS sequence"/>
</dbReference>
<dbReference type="SUPFAM" id="SSF56104">
    <property type="entry name" value="SAICAR synthase-like"/>
    <property type="match status" value="1"/>
</dbReference>
<evidence type="ECO:0000256" key="4">
    <source>
        <dbReference type="RuleBase" id="RU363090"/>
    </source>
</evidence>
<dbReference type="OrthoDB" id="2573163at2759"/>
<reference evidence="6" key="2">
    <citation type="submission" date="2020-11" db="EMBL/GenBank/DDBJ databases">
        <authorList>
            <person name="McCartney M.A."/>
            <person name="Auch B."/>
            <person name="Kono T."/>
            <person name="Mallez S."/>
            <person name="Becker A."/>
            <person name="Gohl D.M."/>
            <person name="Silverstein K.A.T."/>
            <person name="Koren S."/>
            <person name="Bechman K.B."/>
            <person name="Herman A."/>
            <person name="Abrahante J.E."/>
            <person name="Garbe J."/>
        </authorList>
    </citation>
    <scope>NUCLEOTIDE SEQUENCE</scope>
    <source>
        <strain evidence="6">Duluth1</strain>
        <tissue evidence="6">Whole animal</tissue>
    </source>
</reference>
<dbReference type="GO" id="GO:0046854">
    <property type="term" value="P:phosphatidylinositol phosphate biosynthetic process"/>
    <property type="evidence" value="ECO:0007669"/>
    <property type="project" value="TreeGrafter"/>
</dbReference>
<evidence type="ECO:0000256" key="5">
    <source>
        <dbReference type="SAM" id="MobiDB-lite"/>
    </source>
</evidence>
<sequence>MLENLVWDCVKPCIMDLKMGTQQFSENDNEAKRMLKERKCAETTSASLGFRICGTQGYQIQTSAYIFHDKYYGRSLNELSTKEELRHFFHNGVFLRCDVIEQMIQKIVSLECVLIKEKLFNLHSTSLLLLYDGDVADDVISVASNHVMKKNGVTVVMRKGDDTITPRSLLSNGLFTQQLCSQDSSKCDVRIEGLKLKSFSDVKTCTRDIENCDVPNEKLTLNSSSDVKSSPSNTPKHESYQGHRDISHSRLVGRENCALPYVEFPPVEKGNNSIIQCQNENVENAPVKNPYTSRRSVERIESSSEIDAIVTKVFNGDAVTYANQQRVLTSNVEQQCRVDMRLIDFANASDKTSDVENAENRPILFGLGKLKAMLNEILQEEIHHQ</sequence>
<organism evidence="6 7">
    <name type="scientific">Dreissena polymorpha</name>
    <name type="common">Zebra mussel</name>
    <name type="synonym">Mytilus polymorpha</name>
    <dbReference type="NCBI Taxonomy" id="45954"/>
    <lineage>
        <taxon>Eukaryota</taxon>
        <taxon>Metazoa</taxon>
        <taxon>Spiralia</taxon>
        <taxon>Lophotrochozoa</taxon>
        <taxon>Mollusca</taxon>
        <taxon>Bivalvia</taxon>
        <taxon>Autobranchia</taxon>
        <taxon>Heteroconchia</taxon>
        <taxon>Euheterodonta</taxon>
        <taxon>Imparidentia</taxon>
        <taxon>Neoheterodontei</taxon>
        <taxon>Myida</taxon>
        <taxon>Dreissenoidea</taxon>
        <taxon>Dreissenidae</taxon>
        <taxon>Dreissena</taxon>
    </lineage>
</organism>
<feature type="compositionally biased region" description="Low complexity" evidence="5">
    <location>
        <begin position="223"/>
        <end position="232"/>
    </location>
</feature>
<dbReference type="GO" id="GO:0032958">
    <property type="term" value="P:inositol phosphate biosynthetic process"/>
    <property type="evidence" value="ECO:0007669"/>
    <property type="project" value="InterPro"/>
</dbReference>
<feature type="region of interest" description="Disordered" evidence="5">
    <location>
        <begin position="220"/>
        <end position="246"/>
    </location>
</feature>
<evidence type="ECO:0000256" key="2">
    <source>
        <dbReference type="ARBA" id="ARBA00022679"/>
    </source>
</evidence>
<feature type="compositionally biased region" description="Basic and acidic residues" evidence="5">
    <location>
        <begin position="235"/>
        <end position="246"/>
    </location>
</feature>
<dbReference type="Pfam" id="PF03770">
    <property type="entry name" value="IPK"/>
    <property type="match status" value="1"/>
</dbReference>
<dbReference type="PANTHER" id="PTHR12400">
    <property type="entry name" value="INOSITOL POLYPHOSPHATE KINASE"/>
    <property type="match status" value="1"/>
</dbReference>
<evidence type="ECO:0000313" key="6">
    <source>
        <dbReference type="EMBL" id="KAH3718391.1"/>
    </source>
</evidence>
<gene>
    <name evidence="6" type="ORF">DPMN_061195</name>
</gene>
<dbReference type="Gene3D" id="3.30.470.160">
    <property type="entry name" value="Inositol polyphosphate kinase"/>
    <property type="match status" value="1"/>
</dbReference>
<dbReference type="GO" id="GO:0000828">
    <property type="term" value="F:inositol hexakisphosphate kinase activity"/>
    <property type="evidence" value="ECO:0007669"/>
    <property type="project" value="TreeGrafter"/>
</dbReference>
<dbReference type="PANTHER" id="PTHR12400:SF21">
    <property type="entry name" value="KINASE"/>
    <property type="match status" value="1"/>
</dbReference>
<proteinExistence type="inferred from homology"/>
<protein>
    <recommendedName>
        <fullName evidence="4">Kinase</fullName>
        <ecNumber evidence="4">2.7.-.-</ecNumber>
    </recommendedName>
</protein>
<keyword evidence="7" id="KW-1185">Reference proteome</keyword>
<dbReference type="InterPro" id="IPR005522">
    <property type="entry name" value="IPK"/>
</dbReference>
<evidence type="ECO:0000256" key="3">
    <source>
        <dbReference type="ARBA" id="ARBA00022777"/>
    </source>
</evidence>
<comment type="similarity">
    <text evidence="1 4">Belongs to the inositol phosphokinase (IPK) family.</text>
</comment>
<dbReference type="EC" id="2.7.-.-" evidence="4"/>
<dbReference type="EMBL" id="JAIWYP010000013">
    <property type="protein sequence ID" value="KAH3718391.1"/>
    <property type="molecule type" value="Genomic_DNA"/>
</dbReference>
<dbReference type="GO" id="GO:0005634">
    <property type="term" value="C:nucleus"/>
    <property type="evidence" value="ECO:0007669"/>
    <property type="project" value="TreeGrafter"/>
</dbReference>
<dbReference type="GO" id="GO:0005737">
    <property type="term" value="C:cytoplasm"/>
    <property type="evidence" value="ECO:0007669"/>
    <property type="project" value="TreeGrafter"/>
</dbReference>
<keyword evidence="2 4" id="KW-0808">Transferase</keyword>
<evidence type="ECO:0000256" key="1">
    <source>
        <dbReference type="ARBA" id="ARBA00007374"/>
    </source>
</evidence>
<dbReference type="InterPro" id="IPR038286">
    <property type="entry name" value="IPK_sf"/>
</dbReference>